<evidence type="ECO:0000313" key="3">
    <source>
        <dbReference type="EMBL" id="SDJ09527.1"/>
    </source>
</evidence>
<dbReference type="InterPro" id="IPR014729">
    <property type="entry name" value="Rossmann-like_a/b/a_fold"/>
</dbReference>
<sequence>MSDGFSGRTPLLLGIVPEQHPEVFQTASSFAQRLNAPLVCAYVDEASYLVEWDPSRDTHRLSLHPEKDDADIAAVRQGLKSRITELAQGSGLEWTLRLLAGDPARAIGRLAAEINASMIIVGSPEPGLGHRISEALNGSVASWLSHHQSRPVMIVPLAKAVQSRHAHRAGDEMDEDSEDGSAAS</sequence>
<dbReference type="Gene3D" id="3.40.50.620">
    <property type="entry name" value="HUPs"/>
    <property type="match status" value="1"/>
</dbReference>
<dbReference type="Pfam" id="PF00582">
    <property type="entry name" value="Usp"/>
    <property type="match status" value="1"/>
</dbReference>
<dbReference type="InterPro" id="IPR006016">
    <property type="entry name" value="UspA"/>
</dbReference>
<feature type="region of interest" description="Disordered" evidence="1">
    <location>
        <begin position="163"/>
        <end position="184"/>
    </location>
</feature>
<dbReference type="AlphaFoldDB" id="A0A1G8QXX4"/>
<dbReference type="RefSeq" id="WP_084111029.1">
    <property type="nucleotide sequence ID" value="NZ_FNEI01000007.1"/>
</dbReference>
<dbReference type="Proteomes" id="UP000182130">
    <property type="component" value="Unassembled WGS sequence"/>
</dbReference>
<feature type="compositionally biased region" description="Acidic residues" evidence="1">
    <location>
        <begin position="172"/>
        <end position="184"/>
    </location>
</feature>
<feature type="domain" description="UspA" evidence="2">
    <location>
        <begin position="18"/>
        <end position="156"/>
    </location>
</feature>
<dbReference type="EMBL" id="FNEI01000007">
    <property type="protein sequence ID" value="SDJ09527.1"/>
    <property type="molecule type" value="Genomic_DNA"/>
</dbReference>
<evidence type="ECO:0000259" key="2">
    <source>
        <dbReference type="Pfam" id="PF00582"/>
    </source>
</evidence>
<gene>
    <name evidence="3" type="ORF">SAMN05216555_10724</name>
</gene>
<keyword evidence="4" id="KW-1185">Reference proteome</keyword>
<name>A0A1G8QXX4_9MICC</name>
<organism evidence="3 4">
    <name type="scientific">Arthrobacter cupressi</name>
    <dbReference type="NCBI Taxonomy" id="1045773"/>
    <lineage>
        <taxon>Bacteria</taxon>
        <taxon>Bacillati</taxon>
        <taxon>Actinomycetota</taxon>
        <taxon>Actinomycetes</taxon>
        <taxon>Micrococcales</taxon>
        <taxon>Micrococcaceae</taxon>
        <taxon>Arthrobacter</taxon>
    </lineage>
</organism>
<evidence type="ECO:0000256" key="1">
    <source>
        <dbReference type="SAM" id="MobiDB-lite"/>
    </source>
</evidence>
<dbReference type="SUPFAM" id="SSF52402">
    <property type="entry name" value="Adenine nucleotide alpha hydrolases-like"/>
    <property type="match status" value="1"/>
</dbReference>
<reference evidence="4" key="1">
    <citation type="submission" date="2016-10" db="EMBL/GenBank/DDBJ databases">
        <authorList>
            <person name="Varghese N."/>
            <person name="Submissions S."/>
        </authorList>
    </citation>
    <scope>NUCLEOTIDE SEQUENCE [LARGE SCALE GENOMIC DNA]</scope>
    <source>
        <strain evidence="4">CGMCC 1.10783</strain>
    </source>
</reference>
<dbReference type="OrthoDB" id="3213322at2"/>
<accession>A0A1G8QXX4</accession>
<dbReference type="STRING" id="1045773.SAMN05216555_10724"/>
<dbReference type="CDD" id="cd00293">
    <property type="entry name" value="USP-like"/>
    <property type="match status" value="1"/>
</dbReference>
<protein>
    <submittedName>
        <fullName evidence="3">Nucleotide-binding universal stress protein, UspA family</fullName>
    </submittedName>
</protein>
<evidence type="ECO:0000313" key="4">
    <source>
        <dbReference type="Proteomes" id="UP000182130"/>
    </source>
</evidence>
<proteinExistence type="predicted"/>